<evidence type="ECO:0000313" key="5">
    <source>
        <dbReference type="Proteomes" id="UP001516023"/>
    </source>
</evidence>
<dbReference type="PANTHER" id="PTHR24171">
    <property type="entry name" value="ANKYRIN REPEAT DOMAIN-CONTAINING PROTEIN 39-RELATED"/>
    <property type="match status" value="1"/>
</dbReference>
<dbReference type="EMBL" id="JABMIG020000013">
    <property type="protein sequence ID" value="KAL3803476.1"/>
    <property type="molecule type" value="Genomic_DNA"/>
</dbReference>
<feature type="repeat" description="ANK" evidence="3">
    <location>
        <begin position="152"/>
        <end position="185"/>
    </location>
</feature>
<dbReference type="Proteomes" id="UP001516023">
    <property type="component" value="Unassembled WGS sequence"/>
</dbReference>
<proteinExistence type="predicted"/>
<gene>
    <name evidence="4" type="ORF">HJC23_014024</name>
</gene>
<evidence type="ECO:0000256" key="1">
    <source>
        <dbReference type="ARBA" id="ARBA00022737"/>
    </source>
</evidence>
<reference evidence="4 5" key="1">
    <citation type="journal article" date="2020" name="G3 (Bethesda)">
        <title>Improved Reference Genome for Cyclotella cryptica CCMP332, a Model for Cell Wall Morphogenesis, Salinity Adaptation, and Lipid Production in Diatoms (Bacillariophyta).</title>
        <authorList>
            <person name="Roberts W.R."/>
            <person name="Downey K.M."/>
            <person name="Ruck E.C."/>
            <person name="Traller J.C."/>
            <person name="Alverson A.J."/>
        </authorList>
    </citation>
    <scope>NUCLEOTIDE SEQUENCE [LARGE SCALE GENOMIC DNA]</scope>
    <source>
        <strain evidence="4 5">CCMP332</strain>
    </source>
</reference>
<dbReference type="Gene3D" id="1.25.40.20">
    <property type="entry name" value="Ankyrin repeat-containing domain"/>
    <property type="match status" value="1"/>
</dbReference>
<evidence type="ECO:0000256" key="2">
    <source>
        <dbReference type="ARBA" id="ARBA00023043"/>
    </source>
</evidence>
<keyword evidence="1" id="KW-0677">Repeat</keyword>
<dbReference type="AlphaFoldDB" id="A0ABD3QU31"/>
<organism evidence="4 5">
    <name type="scientific">Cyclotella cryptica</name>
    <dbReference type="NCBI Taxonomy" id="29204"/>
    <lineage>
        <taxon>Eukaryota</taxon>
        <taxon>Sar</taxon>
        <taxon>Stramenopiles</taxon>
        <taxon>Ochrophyta</taxon>
        <taxon>Bacillariophyta</taxon>
        <taxon>Coscinodiscophyceae</taxon>
        <taxon>Thalassiosirophycidae</taxon>
        <taxon>Stephanodiscales</taxon>
        <taxon>Stephanodiscaceae</taxon>
        <taxon>Cyclotella</taxon>
    </lineage>
</organism>
<dbReference type="SMART" id="SM00248">
    <property type="entry name" value="ANK"/>
    <property type="match status" value="2"/>
</dbReference>
<keyword evidence="5" id="KW-1185">Reference proteome</keyword>
<feature type="repeat" description="ANK" evidence="3">
    <location>
        <begin position="186"/>
        <end position="218"/>
    </location>
</feature>
<protein>
    <submittedName>
        <fullName evidence="4">Uncharacterized protein</fullName>
    </submittedName>
</protein>
<dbReference type="InterPro" id="IPR036770">
    <property type="entry name" value="Ankyrin_rpt-contain_sf"/>
</dbReference>
<dbReference type="SUPFAM" id="SSF48403">
    <property type="entry name" value="Ankyrin repeat"/>
    <property type="match status" value="1"/>
</dbReference>
<sequence>MSVAPLRNRRRLVSFAASLLLAHRPQTTSGLSQNMSTTNRDLYRHDGVRITHDPYAPGMAEKYGTPGNTDSEGFDPYKDSVGPGIYGGIVQRRHESGEIVIGRQYQNHNPRPGPVYAGGGYAPSTLMLDDVAGKLNTLLEKFPDLVNDVTTGGAQPLHMCGMSRGKQRAVRALVERGADIEALDTYGMTPLHRMASNNLAEGARMLLEAGADVLHVGEVGETAASIARGSAAYDVLEVLEEAERRAGSRKSSGFKSNVVKLTVMGSVPFPDANGDYLPRNPATEIPSGFVRVCREQGWDANEMCSKLNGRDPSANIWFAHTDNDSYIYWNKSDKTWWIDGPDGLGVWIARGPEHAPPGRGWKSVTAQAGSGPVVLTFRKIGEDN</sequence>
<comment type="caution">
    <text evidence="4">The sequence shown here is derived from an EMBL/GenBank/DDBJ whole genome shotgun (WGS) entry which is preliminary data.</text>
</comment>
<name>A0ABD3QU31_9STRA</name>
<keyword evidence="2 3" id="KW-0040">ANK repeat</keyword>
<dbReference type="PROSITE" id="PS50088">
    <property type="entry name" value="ANK_REPEAT"/>
    <property type="match status" value="2"/>
</dbReference>
<accession>A0ABD3QU31</accession>
<evidence type="ECO:0000313" key="4">
    <source>
        <dbReference type="EMBL" id="KAL3803476.1"/>
    </source>
</evidence>
<evidence type="ECO:0000256" key="3">
    <source>
        <dbReference type="PROSITE-ProRule" id="PRU00023"/>
    </source>
</evidence>
<dbReference type="PANTHER" id="PTHR24171:SF10">
    <property type="entry name" value="ANKYRIN REPEAT DOMAIN-CONTAINING PROTEIN 29-LIKE"/>
    <property type="match status" value="1"/>
</dbReference>
<dbReference type="InterPro" id="IPR002110">
    <property type="entry name" value="Ankyrin_rpt"/>
</dbReference>
<dbReference type="Pfam" id="PF12796">
    <property type="entry name" value="Ank_2"/>
    <property type="match status" value="1"/>
</dbReference>
<dbReference type="PROSITE" id="PS50297">
    <property type="entry name" value="ANK_REP_REGION"/>
    <property type="match status" value="2"/>
</dbReference>